<dbReference type="OrthoDB" id="5637at2"/>
<comment type="caution">
    <text evidence="2">The sequence shown here is derived from an EMBL/GenBank/DDBJ whole genome shotgun (WGS) entry which is preliminary data.</text>
</comment>
<feature type="domain" description="DUF3298" evidence="1">
    <location>
        <begin position="545"/>
        <end position="620"/>
    </location>
</feature>
<name>A0A5C4T6E9_9BACL</name>
<dbReference type="Proteomes" id="UP000307943">
    <property type="component" value="Unassembled WGS sequence"/>
</dbReference>
<dbReference type="PANTHER" id="PTHR37841">
    <property type="entry name" value="GLR2918 PROTEIN"/>
    <property type="match status" value="1"/>
</dbReference>
<dbReference type="Pfam" id="PF11738">
    <property type="entry name" value="DUF3298"/>
    <property type="match status" value="1"/>
</dbReference>
<dbReference type="Gene3D" id="3.90.640.20">
    <property type="entry name" value="Heat-shock cognate protein, ATPase"/>
    <property type="match status" value="1"/>
</dbReference>
<dbReference type="InterPro" id="IPR032774">
    <property type="entry name" value="WG_beta_rep"/>
</dbReference>
<gene>
    <name evidence="2" type="ORF">FE784_20795</name>
</gene>
<keyword evidence="3" id="KW-1185">Reference proteome</keyword>
<accession>A0A5C4T6E9</accession>
<dbReference type="InterPro" id="IPR021729">
    <property type="entry name" value="DUF3298"/>
</dbReference>
<evidence type="ECO:0000259" key="1">
    <source>
        <dbReference type="Pfam" id="PF11738"/>
    </source>
</evidence>
<proteinExistence type="predicted"/>
<evidence type="ECO:0000313" key="3">
    <source>
        <dbReference type="Proteomes" id="UP000307943"/>
    </source>
</evidence>
<dbReference type="AlphaFoldDB" id="A0A5C4T6E9"/>
<dbReference type="EMBL" id="VDCQ01000030">
    <property type="protein sequence ID" value="TNJ64406.1"/>
    <property type="molecule type" value="Genomic_DNA"/>
</dbReference>
<dbReference type="Pfam" id="PF14903">
    <property type="entry name" value="WG_beta_rep"/>
    <property type="match status" value="6"/>
</dbReference>
<dbReference type="InterPro" id="IPR037126">
    <property type="entry name" value="PdaC/RsiV-like_sf"/>
</dbReference>
<protein>
    <submittedName>
        <fullName evidence="2">DUF3298 domain-containing protein</fullName>
    </submittedName>
</protein>
<sequence>MTNGFYAEAGPSRWIGTGRLHGSVYGLIPVPDSRQWAPVTVVVGLPIHAAGFSAAQFAARGGAALPLARAVFLYPVLVKTARGNLWGYIDDRGRMAVPPQYEYALDFQDNGLAIVQRSDKQGVIDTAGRYVVPPIYNSISGFSEGLATVIDDQGFRVIDDMGHILTPKAYDYIGTYKSGRAVFSIIDADGHSRYGYLDFRGKEAIPARYEEAGEFTDGKAVVKVKDREYALIDTNGNALAVYPYAFVGSPGDGLLAFQQEASGKYGYIDEAGKIVIAPRFTGALPFGGGRAVVNMAEDFRNRYGLIDKKGAFLIQPEYNDINPLGEDRFAVGKAIDPAQPYIGSVYALADGGGRILTDFKFAGISEYARGYASVSDKRATYWIDRNGRPVGGLPMLEGSGTMTFVGNLISANVDQRQSYYDLSGNAVWKPNTTIPLKPPYRVRELKYKPNKDYLVYYPQVEGMLDPEAERNVNGKLKTLSAVKPVPPHTQLDASYTGDFAVAFYRDHLLVLELDGYNYPFGAAHGMPSREYVHINLVIGETYALKDLFKPGSPYVKRISDIIRKQIATDPQYSYVFPGSFKEISPTQQFYVTEDALHIVFPPYEIAPYAVGFPTFTIPYSELAGILDTDGRFWKSFH</sequence>
<reference evidence="2 3" key="1">
    <citation type="submission" date="2019-05" db="EMBL/GenBank/DDBJ databases">
        <title>We sequenced the genome of Paenibacillus hemerocallicola KCTC 33185 for further insight into its adaptation and study the phylogeny of Paenibacillus.</title>
        <authorList>
            <person name="Narsing Rao M.P."/>
        </authorList>
    </citation>
    <scope>NUCLEOTIDE SEQUENCE [LARGE SCALE GENOMIC DNA]</scope>
    <source>
        <strain evidence="2 3">KCTC 33185</strain>
    </source>
</reference>
<evidence type="ECO:0000313" key="2">
    <source>
        <dbReference type="EMBL" id="TNJ64406.1"/>
    </source>
</evidence>
<organism evidence="2 3">
    <name type="scientific">Paenibacillus hemerocallicola</name>
    <dbReference type="NCBI Taxonomy" id="1172614"/>
    <lineage>
        <taxon>Bacteria</taxon>
        <taxon>Bacillati</taxon>
        <taxon>Bacillota</taxon>
        <taxon>Bacilli</taxon>
        <taxon>Bacillales</taxon>
        <taxon>Paenibacillaceae</taxon>
        <taxon>Paenibacillus</taxon>
    </lineage>
</organism>
<dbReference type="PANTHER" id="PTHR37841:SF1">
    <property type="entry name" value="DUF3298 DOMAIN-CONTAINING PROTEIN"/>
    <property type="match status" value="1"/>
</dbReference>
<dbReference type="RefSeq" id="WP_139604152.1">
    <property type="nucleotide sequence ID" value="NZ_VDCQ01000030.1"/>
</dbReference>